<dbReference type="Proteomes" id="UP001473302">
    <property type="component" value="Unassembled WGS sequence"/>
</dbReference>
<gene>
    <name evidence="2" type="ORF">MFLAVUS_002419</name>
</gene>
<sequence>MYFNKRRRARNHLANGNYAADPNFVIVDVNGRQTFRPTQPATYDPPPPSIPANNVSTYRPSTSDVEPPPPSYQDYSKDNRVPAS</sequence>
<feature type="compositionally biased region" description="Polar residues" evidence="1">
    <location>
        <begin position="51"/>
        <end position="64"/>
    </location>
</feature>
<evidence type="ECO:0000256" key="1">
    <source>
        <dbReference type="SAM" id="MobiDB-lite"/>
    </source>
</evidence>
<protein>
    <submittedName>
        <fullName evidence="2">Uncharacterized protein</fullName>
    </submittedName>
</protein>
<organism evidence="2 3">
    <name type="scientific">Mucor flavus</name>
    <dbReference type="NCBI Taxonomy" id="439312"/>
    <lineage>
        <taxon>Eukaryota</taxon>
        <taxon>Fungi</taxon>
        <taxon>Fungi incertae sedis</taxon>
        <taxon>Mucoromycota</taxon>
        <taxon>Mucoromycotina</taxon>
        <taxon>Mucoromycetes</taxon>
        <taxon>Mucorales</taxon>
        <taxon>Mucorineae</taxon>
        <taxon>Mucoraceae</taxon>
        <taxon>Mucor</taxon>
    </lineage>
</organism>
<name>A0ABP9YQC2_9FUNG</name>
<keyword evidence="3" id="KW-1185">Reference proteome</keyword>
<comment type="caution">
    <text evidence="2">The sequence shown here is derived from an EMBL/GenBank/DDBJ whole genome shotgun (WGS) entry which is preliminary data.</text>
</comment>
<evidence type="ECO:0000313" key="2">
    <source>
        <dbReference type="EMBL" id="GAA5809017.1"/>
    </source>
</evidence>
<feature type="compositionally biased region" description="Basic and acidic residues" evidence="1">
    <location>
        <begin position="75"/>
        <end position="84"/>
    </location>
</feature>
<proteinExistence type="predicted"/>
<reference evidence="2 3" key="1">
    <citation type="submission" date="2024-04" db="EMBL/GenBank/DDBJ databases">
        <title>genome sequences of Mucor flavus KT1a and Helicostylum pulchrum KT1b strains isolated from the surface of a dry-aged beef.</title>
        <authorList>
            <person name="Toyotome T."/>
            <person name="Hosono M."/>
            <person name="Torimaru M."/>
            <person name="Fukuda K."/>
            <person name="Mikami N."/>
        </authorList>
    </citation>
    <scope>NUCLEOTIDE SEQUENCE [LARGE SCALE GENOMIC DNA]</scope>
    <source>
        <strain evidence="2 3">KT1a</strain>
    </source>
</reference>
<evidence type="ECO:0000313" key="3">
    <source>
        <dbReference type="Proteomes" id="UP001473302"/>
    </source>
</evidence>
<accession>A0ABP9YQC2</accession>
<feature type="region of interest" description="Disordered" evidence="1">
    <location>
        <begin position="35"/>
        <end position="84"/>
    </location>
</feature>
<dbReference type="EMBL" id="BAABUK010000004">
    <property type="protein sequence ID" value="GAA5809017.1"/>
    <property type="molecule type" value="Genomic_DNA"/>
</dbReference>